<dbReference type="KEGG" id="crq:GCK72_023354"/>
<reference evidence="3" key="1">
    <citation type="submission" date="2007-07" db="EMBL/GenBank/DDBJ databases">
        <title>PCAP assembly of the Caenorhabditis remanei genome.</title>
        <authorList>
            <consortium name="The Caenorhabditis remanei Sequencing Consortium"/>
            <person name="Wilson R.K."/>
        </authorList>
    </citation>
    <scope>NUCLEOTIDE SEQUENCE [LARGE SCALE GENOMIC DNA]</scope>
    <source>
        <strain evidence="3">PB4641</strain>
    </source>
</reference>
<dbReference type="RefSeq" id="XP_003106691.2">
    <property type="nucleotide sequence ID" value="XM_003106643.2"/>
</dbReference>
<evidence type="ECO:0000256" key="1">
    <source>
        <dbReference type="SAM" id="MobiDB-lite"/>
    </source>
</evidence>
<feature type="compositionally biased region" description="Acidic residues" evidence="1">
    <location>
        <begin position="168"/>
        <end position="178"/>
    </location>
</feature>
<sequence>METKWYCFLFWFSYRFTLACLAHFNWCMSIYTNCVYFTLWKSYDLLWFWMHLILCSCFPQLRPENYLIVWSNLIIKKLTKYPDYTFKQLYYALYTSNRSAHFTKRLMSRKEKKGVIELDSNSDEDEKNEPTTSRSAANVDPEAPIPLRTINPERSAKAIPTPVVQIAEVEEDDADENDEHNATETTPLRPPRPSRPKFEEPEEDDDEVIEVVTDAVAEDESPKESPTSEKKDSPTSEQPKWKSYVPNSVMKFLPRQESSTPSVQSKASTNKDMSKEVNNKDGTNSTSAIGRFYDRIKFNRTNSNSSTNTSRPNEIEILRPDYSNRYDCHDKSKQESREKRDRKALRHRIRHELRMAMKADAAKERDRKKVTDAIELLLQLLRMMSSFAMLIGTIRKTFIPASFKYLKPGQHAYDNYELIILFRCTAFLDIAMFWMNVTYAYCLQWQLCCRLGFTRFVFWAMILGVVSTTVMFIPMTYVMNDLDLSWCRLMPNTTFAKYQPSW</sequence>
<dbReference type="FunCoup" id="E3MB23">
    <property type="interactions" value="343"/>
</dbReference>
<dbReference type="OMA" id="CLAHFNW"/>
<dbReference type="eggNOG" id="ENOG502S5KR">
    <property type="taxonomic scope" value="Eukaryota"/>
</dbReference>
<feature type="compositionally biased region" description="Basic and acidic residues" evidence="1">
    <location>
        <begin position="313"/>
        <end position="341"/>
    </location>
</feature>
<feature type="compositionally biased region" description="Basic and acidic residues" evidence="1">
    <location>
        <begin position="220"/>
        <end position="234"/>
    </location>
</feature>
<dbReference type="Proteomes" id="UP000008281">
    <property type="component" value="Unassembled WGS sequence"/>
</dbReference>
<dbReference type="OrthoDB" id="5803839at2759"/>
<dbReference type="HOGENOM" id="CLU_562988_0_0_1"/>
<evidence type="ECO:0000256" key="2">
    <source>
        <dbReference type="SAM" id="Phobius"/>
    </source>
</evidence>
<feature type="transmembrane region" description="Helical" evidence="2">
    <location>
        <begin position="456"/>
        <end position="478"/>
    </location>
</feature>
<accession>E3MB23</accession>
<evidence type="ECO:0000313" key="3">
    <source>
        <dbReference type="EMBL" id="EFO97297.1"/>
    </source>
</evidence>
<proteinExistence type="predicted"/>
<dbReference type="AlphaFoldDB" id="E3MB23"/>
<feature type="compositionally biased region" description="Low complexity" evidence="1">
    <location>
        <begin position="300"/>
        <end position="311"/>
    </location>
</feature>
<keyword evidence="2" id="KW-0812">Transmembrane</keyword>
<feature type="compositionally biased region" description="Polar residues" evidence="1">
    <location>
        <begin position="256"/>
        <end position="271"/>
    </location>
</feature>
<dbReference type="CTD" id="9809367"/>
<organism evidence="4">
    <name type="scientific">Caenorhabditis remanei</name>
    <name type="common">Caenorhabditis vulgaris</name>
    <dbReference type="NCBI Taxonomy" id="31234"/>
    <lineage>
        <taxon>Eukaryota</taxon>
        <taxon>Metazoa</taxon>
        <taxon>Ecdysozoa</taxon>
        <taxon>Nematoda</taxon>
        <taxon>Chromadorea</taxon>
        <taxon>Rhabditida</taxon>
        <taxon>Rhabditina</taxon>
        <taxon>Rhabditomorpha</taxon>
        <taxon>Rhabditoidea</taxon>
        <taxon>Rhabditidae</taxon>
        <taxon>Peloderinae</taxon>
        <taxon>Caenorhabditis</taxon>
    </lineage>
</organism>
<evidence type="ECO:0000313" key="4">
    <source>
        <dbReference type="Proteomes" id="UP000008281"/>
    </source>
</evidence>
<keyword evidence="4" id="KW-1185">Reference proteome</keyword>
<keyword evidence="2" id="KW-0472">Membrane</keyword>
<dbReference type="EMBL" id="DS268432">
    <property type="protein sequence ID" value="EFO97297.1"/>
    <property type="molecule type" value="Genomic_DNA"/>
</dbReference>
<keyword evidence="2" id="KW-1133">Transmembrane helix</keyword>
<feature type="region of interest" description="Disordered" evidence="1">
    <location>
        <begin position="115"/>
        <end position="288"/>
    </location>
</feature>
<protein>
    <submittedName>
        <fullName evidence="3">Uncharacterized protein</fullName>
    </submittedName>
</protein>
<gene>
    <name evidence="3" type="ORF">CRE_16786</name>
</gene>
<name>E3MB23_CAERE</name>
<feature type="compositionally biased region" description="Acidic residues" evidence="1">
    <location>
        <begin position="200"/>
        <end position="209"/>
    </location>
</feature>
<feature type="region of interest" description="Disordered" evidence="1">
    <location>
        <begin position="300"/>
        <end position="344"/>
    </location>
</feature>
<dbReference type="GeneID" id="9809367"/>